<evidence type="ECO:0000313" key="1">
    <source>
        <dbReference type="EMBL" id="KAK7683910.1"/>
    </source>
</evidence>
<dbReference type="Proteomes" id="UP001385951">
    <property type="component" value="Unassembled WGS sequence"/>
</dbReference>
<comment type="caution">
    <text evidence="1">The sequence shown here is derived from an EMBL/GenBank/DDBJ whole genome shotgun (WGS) entry which is preliminary data.</text>
</comment>
<dbReference type="EMBL" id="JASBNA010000028">
    <property type="protein sequence ID" value="KAK7683910.1"/>
    <property type="molecule type" value="Genomic_DNA"/>
</dbReference>
<name>A0AAW0FRH0_9APHY</name>
<organism evidence="1 2">
    <name type="scientific">Cerrena zonata</name>
    <dbReference type="NCBI Taxonomy" id="2478898"/>
    <lineage>
        <taxon>Eukaryota</taxon>
        <taxon>Fungi</taxon>
        <taxon>Dikarya</taxon>
        <taxon>Basidiomycota</taxon>
        <taxon>Agaricomycotina</taxon>
        <taxon>Agaricomycetes</taxon>
        <taxon>Polyporales</taxon>
        <taxon>Cerrenaceae</taxon>
        <taxon>Cerrena</taxon>
    </lineage>
</organism>
<keyword evidence="2" id="KW-1185">Reference proteome</keyword>
<sequence length="105" mass="11582">MRLAFAFDEALLDAVSLITSPCNSAEVDPESTESTLSALVIPLLSFGTLFDVVVATFSFSSFDSDFNLVSFGSKILSKLVKSKGMATRRMIVTRPTIHFKEQRRE</sequence>
<evidence type="ECO:0000313" key="2">
    <source>
        <dbReference type="Proteomes" id="UP001385951"/>
    </source>
</evidence>
<accession>A0AAW0FRH0</accession>
<proteinExistence type="predicted"/>
<dbReference type="AlphaFoldDB" id="A0AAW0FRH0"/>
<gene>
    <name evidence="1" type="ORF">QCA50_012881</name>
</gene>
<reference evidence="1 2" key="1">
    <citation type="submission" date="2022-09" db="EMBL/GenBank/DDBJ databases">
        <authorList>
            <person name="Palmer J.M."/>
        </authorList>
    </citation>
    <scope>NUCLEOTIDE SEQUENCE [LARGE SCALE GENOMIC DNA]</scope>
    <source>
        <strain evidence="1 2">DSM 7382</strain>
    </source>
</reference>
<protein>
    <submittedName>
        <fullName evidence="1">Uncharacterized protein</fullName>
    </submittedName>
</protein>